<dbReference type="SUPFAM" id="SSF48208">
    <property type="entry name" value="Six-hairpin glycosidases"/>
    <property type="match status" value="1"/>
</dbReference>
<dbReference type="InterPro" id="IPR011013">
    <property type="entry name" value="Gal_mutarotase_sf_dom"/>
</dbReference>
<dbReference type="OrthoDB" id="9769991at2"/>
<evidence type="ECO:0000256" key="1">
    <source>
        <dbReference type="ARBA" id="ARBA00022676"/>
    </source>
</evidence>
<reference evidence="5 6" key="2">
    <citation type="submission" date="2019-09" db="EMBL/GenBank/DDBJ databases">
        <title>Complete Genome Sequence and Methylome Analysis of free living Spirochaetas.</title>
        <authorList>
            <person name="Leshcheva N."/>
            <person name="Mikheeva N."/>
        </authorList>
    </citation>
    <scope>NUCLEOTIDE SEQUENCE [LARGE SCALE GENOMIC DNA]</scope>
    <source>
        <strain evidence="5 6">P</strain>
    </source>
</reference>
<name>A0A5C1Q8E2_9SPIO</name>
<dbReference type="InterPro" id="IPR012341">
    <property type="entry name" value="6hp_glycosidase-like_sf"/>
</dbReference>
<evidence type="ECO:0000256" key="2">
    <source>
        <dbReference type="ARBA" id="ARBA00022679"/>
    </source>
</evidence>
<accession>A0A5C1Q8E2</accession>
<proteinExistence type="predicted"/>
<dbReference type="RefSeq" id="WP_149566416.1">
    <property type="nucleotide sequence ID" value="NZ_CP035807.1"/>
</dbReference>
<dbReference type="KEGG" id="sper:EW093_00040"/>
<feature type="domain" description="Glycosyl hydrolase 94 supersandwich" evidence="3">
    <location>
        <begin position="13"/>
        <end position="292"/>
    </location>
</feature>
<evidence type="ECO:0000259" key="4">
    <source>
        <dbReference type="Pfam" id="PF17167"/>
    </source>
</evidence>
<reference evidence="5 6" key="1">
    <citation type="submission" date="2019-02" db="EMBL/GenBank/DDBJ databases">
        <authorList>
            <person name="Fomenkov A."/>
            <person name="Dubinina G."/>
            <person name="Grabovich M."/>
            <person name="Vincze T."/>
            <person name="Roberts R.J."/>
        </authorList>
    </citation>
    <scope>NUCLEOTIDE SEQUENCE [LARGE SCALE GENOMIC DNA]</scope>
    <source>
        <strain evidence="5 6">P</strain>
    </source>
</reference>
<organism evidence="5 6">
    <name type="scientific">Thiospirochaeta perfilievii</name>
    <dbReference type="NCBI Taxonomy" id="252967"/>
    <lineage>
        <taxon>Bacteria</taxon>
        <taxon>Pseudomonadati</taxon>
        <taxon>Spirochaetota</taxon>
        <taxon>Spirochaetia</taxon>
        <taxon>Spirochaetales</taxon>
        <taxon>Spirochaetaceae</taxon>
        <taxon>Thiospirochaeta</taxon>
    </lineage>
</organism>
<dbReference type="SUPFAM" id="SSF74650">
    <property type="entry name" value="Galactose mutarotase-like"/>
    <property type="match status" value="1"/>
</dbReference>
<dbReference type="InterPro" id="IPR008928">
    <property type="entry name" value="6-hairpin_glycosidase_sf"/>
</dbReference>
<dbReference type="Gene3D" id="2.70.98.40">
    <property type="entry name" value="Glycoside hydrolase, family 65, N-terminal domain"/>
    <property type="match status" value="1"/>
</dbReference>
<dbReference type="GO" id="GO:0016757">
    <property type="term" value="F:glycosyltransferase activity"/>
    <property type="evidence" value="ECO:0007669"/>
    <property type="project" value="UniProtKB-KW"/>
</dbReference>
<dbReference type="GO" id="GO:0030246">
    <property type="term" value="F:carbohydrate binding"/>
    <property type="evidence" value="ECO:0007669"/>
    <property type="project" value="InterPro"/>
</dbReference>
<dbReference type="PANTHER" id="PTHR37469:SF2">
    <property type="entry name" value="CELLOBIONIC ACID PHOSPHORYLASE"/>
    <property type="match status" value="1"/>
</dbReference>
<dbReference type="Pfam" id="PF17167">
    <property type="entry name" value="Glyco_hydro_94"/>
    <property type="match status" value="1"/>
</dbReference>
<dbReference type="AlphaFoldDB" id="A0A5C1Q8E2"/>
<dbReference type="InterPro" id="IPR010383">
    <property type="entry name" value="Glyco_hydrolase_94_b-supersand"/>
</dbReference>
<dbReference type="InterPro" id="IPR033432">
    <property type="entry name" value="GH94_catalytic"/>
</dbReference>
<dbReference type="Pfam" id="PF06165">
    <property type="entry name" value="GH94_b-supersand"/>
    <property type="match status" value="1"/>
</dbReference>
<feature type="domain" description="Glycosyl hydrolase 94 catalytic" evidence="4">
    <location>
        <begin position="325"/>
        <end position="750"/>
    </location>
</feature>
<keyword evidence="2" id="KW-0808">Transferase</keyword>
<dbReference type="Proteomes" id="UP000323824">
    <property type="component" value="Chromosome"/>
</dbReference>
<keyword evidence="1" id="KW-0328">Glycosyltransferase</keyword>
<evidence type="ECO:0000313" key="6">
    <source>
        <dbReference type="Proteomes" id="UP000323824"/>
    </source>
</evidence>
<dbReference type="Gene3D" id="1.20.890.20">
    <property type="entry name" value="mpn423 like domain"/>
    <property type="match status" value="1"/>
</dbReference>
<dbReference type="Gene3D" id="2.60.420.10">
    <property type="entry name" value="Maltose phosphorylase, domain 3"/>
    <property type="match status" value="1"/>
</dbReference>
<keyword evidence="6" id="KW-1185">Reference proteome</keyword>
<dbReference type="EMBL" id="CP035807">
    <property type="protein sequence ID" value="QEN03156.1"/>
    <property type="molecule type" value="Genomic_DNA"/>
</dbReference>
<dbReference type="InterPro" id="IPR052047">
    <property type="entry name" value="GH94_Enzymes"/>
</dbReference>
<protein>
    <recommendedName>
        <fullName evidence="7">Cellobiose phosphorylase</fullName>
    </recommendedName>
</protein>
<dbReference type="GO" id="GO:0005975">
    <property type="term" value="P:carbohydrate metabolic process"/>
    <property type="evidence" value="ECO:0007669"/>
    <property type="project" value="InterPro"/>
</dbReference>
<dbReference type="PANTHER" id="PTHR37469">
    <property type="entry name" value="CELLOBIONIC ACID PHOSPHORYLASE-RELATED"/>
    <property type="match status" value="1"/>
</dbReference>
<evidence type="ECO:0000313" key="5">
    <source>
        <dbReference type="EMBL" id="QEN03156.1"/>
    </source>
</evidence>
<dbReference type="InterPro" id="IPR037018">
    <property type="entry name" value="GH65_N"/>
</dbReference>
<evidence type="ECO:0008006" key="7">
    <source>
        <dbReference type="Google" id="ProtNLM"/>
    </source>
</evidence>
<evidence type="ECO:0000259" key="3">
    <source>
        <dbReference type="Pfam" id="PF06165"/>
    </source>
</evidence>
<sequence>MNKYGFFTPDDKYKITNPYTPEPWLHYLIRVNQPGTETFCSGVTYTGGGFDVRGTHENTFVDTKLHLNDEDNMGRYIYIYDRDDKDLFTTTWQPIRKKNQSLNTTLEFGKITFNSEYNGIKTTQVMVVPEEFDGWIQNVTIKNCSDKVKNLTLYPFVPIHMGDALDRLLAGDNDGFFGGSYYDSELKSIVFRRNHGISIKDNRDDINGMLGNVAIFHSTLNNKSTKYDTNLENFYGSRFNNQKNPGAILNDSLKSENTPYLRNACGVFKNEVTINPGESLEFAVTLISGSTNDYYNNGKKEFKRYLDLIHNGDKREFMIKNVVSWWEKTLNRLNIYSPDEKINHGFKWLQYQCEIVYILNRMKSRYHTGYEYGWGFRDILQDILYTFPYRGMEMAGVLKHISTQMFNSGKTYHNFFIDQLGNRSIEASDDPIWFANAVVKYCKESGDFNFLDEVTDYADKKEGLGDFKGSILEHCIKGLDSVWADSSPRHLPYMKDCDWNDDLNENRKGSGPNRDVESVMVAQQLYSGLIDMANLFRASDRRVELVKEYEDRALKIKNSIKEYCMDKEGYFKRALFNEEQEADLGSSESEFAKIFLEPQAFGINSGVADEEQGRKSLDAVKKYLDSKWGAMLCYPVYSDLSENKKLPKRTWNIEKEPPAMKENGGIFMHLNAWLVQSYCMVGQGAEAVAHYQKNLPENMSADQDVYKSEPYVYPEYVRGKGIDSHGRGGHTWLTGTAPTMHMALTEYIFGVRADYGGLVIDPCVDPKWSNFKMERNFRGARYIINFTNPNCVEKGVRMISVNGTNISGNIVPPQKEGSINKISVVMG</sequence>
<dbReference type="Gene3D" id="1.50.10.10">
    <property type="match status" value="1"/>
</dbReference>
<gene>
    <name evidence="5" type="ORF">EW093_00040</name>
</gene>